<dbReference type="KEGG" id="aluc:AKAW2_21094A"/>
<keyword evidence="2" id="KW-1185">Reference proteome</keyword>
<organism evidence="1 2">
    <name type="scientific">Aspergillus kawachii</name>
    <name type="common">White koji mold</name>
    <name type="synonym">Aspergillus awamori var. kawachi</name>
    <dbReference type="NCBI Taxonomy" id="1069201"/>
    <lineage>
        <taxon>Eukaryota</taxon>
        <taxon>Fungi</taxon>
        <taxon>Dikarya</taxon>
        <taxon>Ascomycota</taxon>
        <taxon>Pezizomycotina</taxon>
        <taxon>Eurotiomycetes</taxon>
        <taxon>Eurotiomycetidae</taxon>
        <taxon>Eurotiales</taxon>
        <taxon>Aspergillaceae</taxon>
        <taxon>Aspergillus</taxon>
        <taxon>Aspergillus subgen. Circumdati</taxon>
    </lineage>
</organism>
<proteinExistence type="predicted"/>
<name>A0A7R7ZWT9_ASPKA</name>
<dbReference type="RefSeq" id="XP_041539920.1">
    <property type="nucleotide sequence ID" value="XM_041685881.1"/>
</dbReference>
<accession>A0A7R7ZWT9</accession>
<dbReference type="Proteomes" id="UP000661280">
    <property type="component" value="Chromosome 2"/>
</dbReference>
<dbReference type="GeneID" id="64957479"/>
<gene>
    <name evidence="1" type="ORF">AKAW2_21094A</name>
</gene>
<evidence type="ECO:0000313" key="1">
    <source>
        <dbReference type="EMBL" id="BCR96154.1"/>
    </source>
</evidence>
<dbReference type="AlphaFoldDB" id="A0A7R7ZWT9"/>
<dbReference type="EMBL" id="AP024426">
    <property type="protein sequence ID" value="BCR96154.1"/>
    <property type="molecule type" value="Genomic_DNA"/>
</dbReference>
<reference evidence="1" key="2">
    <citation type="submission" date="2021-02" db="EMBL/GenBank/DDBJ databases">
        <title>Aspergillus luchuensis mut. kawachii IFO 4304 genome sequence.</title>
        <authorList>
            <person name="Mori K."/>
            <person name="Kadooka C."/>
            <person name="Goto M."/>
            <person name="Futagami T."/>
        </authorList>
    </citation>
    <scope>NUCLEOTIDE SEQUENCE</scope>
    <source>
        <strain evidence="1">IFO 4308</strain>
    </source>
</reference>
<evidence type="ECO:0000313" key="2">
    <source>
        <dbReference type="Proteomes" id="UP000661280"/>
    </source>
</evidence>
<sequence length="70" mass="8109">MPFSFESFEFSQECDADVYVMIRFRHDGQIVLFIPSKALPLSQEQLASSYPTPKEITWDELAAQYDKTKS</sequence>
<reference evidence="1" key="1">
    <citation type="submission" date="2021-01" db="EMBL/GenBank/DDBJ databases">
        <authorList>
            <consortium name="Aspergillus luchuensis mut. kawachii IFO 4304 genome sequencing consortium"/>
            <person name="Kazuki M."/>
            <person name="Futagami T."/>
        </authorList>
    </citation>
    <scope>NUCLEOTIDE SEQUENCE</scope>
    <source>
        <strain evidence="1">IFO 4308</strain>
    </source>
</reference>
<protein>
    <submittedName>
        <fullName evidence="1">Uncharacterized protein</fullName>
    </submittedName>
</protein>
<dbReference type="OrthoDB" id="1898716at2759"/>